<dbReference type="AlphaFoldDB" id="W4H1F3"/>
<dbReference type="STRING" id="112090.W4H1F3"/>
<keyword evidence="3" id="KW-0812">Transmembrane</keyword>
<dbReference type="InterPro" id="IPR001611">
    <property type="entry name" value="Leu-rich_rpt"/>
</dbReference>
<keyword evidence="2" id="KW-0677">Repeat</keyword>
<organism evidence="5">
    <name type="scientific">Aphanomyces astaci</name>
    <name type="common">Crayfish plague agent</name>
    <dbReference type="NCBI Taxonomy" id="112090"/>
    <lineage>
        <taxon>Eukaryota</taxon>
        <taxon>Sar</taxon>
        <taxon>Stramenopiles</taxon>
        <taxon>Oomycota</taxon>
        <taxon>Saprolegniomycetes</taxon>
        <taxon>Saprolegniales</taxon>
        <taxon>Verrucalvaceae</taxon>
        <taxon>Aphanomyces</taxon>
    </lineage>
</organism>
<feature type="signal peptide" evidence="4">
    <location>
        <begin position="1"/>
        <end position="21"/>
    </location>
</feature>
<dbReference type="Pfam" id="PF13516">
    <property type="entry name" value="LRR_6"/>
    <property type="match status" value="2"/>
</dbReference>
<evidence type="ECO:0000313" key="5">
    <source>
        <dbReference type="EMBL" id="ETV85732.1"/>
    </source>
</evidence>
<evidence type="ECO:0000256" key="2">
    <source>
        <dbReference type="ARBA" id="ARBA00022737"/>
    </source>
</evidence>
<evidence type="ECO:0008006" key="6">
    <source>
        <dbReference type="Google" id="ProtNLM"/>
    </source>
</evidence>
<dbReference type="GO" id="GO:0005737">
    <property type="term" value="C:cytoplasm"/>
    <property type="evidence" value="ECO:0007669"/>
    <property type="project" value="TreeGrafter"/>
</dbReference>
<keyword evidence="3" id="KW-0472">Membrane</keyword>
<protein>
    <recommendedName>
        <fullName evidence="6">Leucine-rich repeat-containing N-terminal plant-type domain-containing protein</fullName>
    </recommendedName>
</protein>
<keyword evidence="4" id="KW-0732">Signal</keyword>
<dbReference type="PANTHER" id="PTHR15454">
    <property type="entry name" value="NISCHARIN RELATED"/>
    <property type="match status" value="1"/>
</dbReference>
<keyword evidence="1" id="KW-0433">Leucine-rich repeat</keyword>
<sequence>MTIGVLLALIMALSSITLAAAGFIESGKMILLATCPQTNHSDDGTAPTVCLRKEATGSILTVSQDDPNSLRLNHHNISSIQGFPAHPHTIDLSSNGLRSINVASTSQVKVMSLNLRHNEINATGVVNLPPTLHFLDLGYNAISRMDATTTFNWTRLPQLTTLILTGNNLTTINRPSFPTSLTTLDLSGNNITSFIVGARTWAQLTRPGVRLLLSMTSEGMETASSWCPNSTAFAITRVVTADVNAVVCIIFRAKDRPAVTTLVPATSPPSITMFSLPLLVINVVVGLFVMLVASFVVVKVMERQHARLARAHEAESDTCTSSGADDLQAFEYRLSLSPHRTR</sequence>
<reference evidence="5" key="1">
    <citation type="submission" date="2013-12" db="EMBL/GenBank/DDBJ databases">
        <title>The Genome Sequence of Aphanomyces astaci APO3.</title>
        <authorList>
            <consortium name="The Broad Institute Genomics Platform"/>
            <person name="Russ C."/>
            <person name="Tyler B."/>
            <person name="van West P."/>
            <person name="Dieguez-Uribeondo J."/>
            <person name="Young S.K."/>
            <person name="Zeng Q."/>
            <person name="Gargeya S."/>
            <person name="Fitzgerald M."/>
            <person name="Abouelleil A."/>
            <person name="Alvarado L."/>
            <person name="Chapman S.B."/>
            <person name="Gainer-Dewar J."/>
            <person name="Goldberg J."/>
            <person name="Griggs A."/>
            <person name="Gujja S."/>
            <person name="Hansen M."/>
            <person name="Howarth C."/>
            <person name="Imamovic A."/>
            <person name="Ireland A."/>
            <person name="Larimer J."/>
            <person name="McCowan C."/>
            <person name="Murphy C."/>
            <person name="Pearson M."/>
            <person name="Poon T.W."/>
            <person name="Priest M."/>
            <person name="Roberts A."/>
            <person name="Saif S."/>
            <person name="Shea T."/>
            <person name="Sykes S."/>
            <person name="Wortman J."/>
            <person name="Nusbaum C."/>
            <person name="Birren B."/>
        </authorList>
    </citation>
    <scope>NUCLEOTIDE SEQUENCE [LARGE SCALE GENOMIC DNA]</scope>
    <source>
        <strain evidence="5">APO3</strain>
    </source>
</reference>
<evidence type="ECO:0000256" key="3">
    <source>
        <dbReference type="SAM" id="Phobius"/>
    </source>
</evidence>
<evidence type="ECO:0000256" key="4">
    <source>
        <dbReference type="SAM" id="SignalP"/>
    </source>
</evidence>
<dbReference type="VEuPathDB" id="FungiDB:H257_02325"/>
<dbReference type="RefSeq" id="XP_009824204.1">
    <property type="nucleotide sequence ID" value="XM_009825902.1"/>
</dbReference>
<dbReference type="PROSITE" id="PS51450">
    <property type="entry name" value="LRR"/>
    <property type="match status" value="1"/>
</dbReference>
<dbReference type="Gene3D" id="3.80.10.10">
    <property type="entry name" value="Ribonuclease Inhibitor"/>
    <property type="match status" value="1"/>
</dbReference>
<dbReference type="GeneID" id="20804321"/>
<accession>W4H1F3</accession>
<feature type="chain" id="PRO_5004841562" description="Leucine-rich repeat-containing N-terminal plant-type domain-containing protein" evidence="4">
    <location>
        <begin position="22"/>
        <end position="342"/>
    </location>
</feature>
<proteinExistence type="predicted"/>
<dbReference type="EMBL" id="KI913117">
    <property type="protein sequence ID" value="ETV85732.1"/>
    <property type="molecule type" value="Genomic_DNA"/>
</dbReference>
<keyword evidence="3" id="KW-1133">Transmembrane helix</keyword>
<dbReference type="SUPFAM" id="SSF52058">
    <property type="entry name" value="L domain-like"/>
    <property type="match status" value="1"/>
</dbReference>
<feature type="transmembrane region" description="Helical" evidence="3">
    <location>
        <begin position="274"/>
        <end position="298"/>
    </location>
</feature>
<name>W4H1F3_APHAT</name>
<gene>
    <name evidence="5" type="ORF">H257_02325</name>
</gene>
<dbReference type="InterPro" id="IPR032675">
    <property type="entry name" value="LRR_dom_sf"/>
</dbReference>
<dbReference type="OrthoDB" id="71548at2759"/>
<evidence type="ECO:0000256" key="1">
    <source>
        <dbReference type="ARBA" id="ARBA00022614"/>
    </source>
</evidence>